<feature type="compositionally biased region" description="Polar residues" evidence="2">
    <location>
        <begin position="341"/>
        <end position="358"/>
    </location>
</feature>
<keyword evidence="1" id="KW-0175">Coiled coil</keyword>
<evidence type="ECO:0000313" key="3">
    <source>
        <dbReference type="EMBL" id="KRH50157.1"/>
    </source>
</evidence>
<proteinExistence type="predicted"/>
<feature type="compositionally biased region" description="Polar residues" evidence="2">
    <location>
        <begin position="428"/>
        <end position="439"/>
    </location>
</feature>
<dbReference type="PaxDb" id="3847-GLYMA07G32566.1"/>
<feature type="compositionally biased region" description="Basic and acidic residues" evidence="2">
    <location>
        <begin position="215"/>
        <end position="231"/>
    </location>
</feature>
<dbReference type="AlphaFoldDB" id="A0A0R0J5U1"/>
<feature type="region of interest" description="Disordered" evidence="2">
    <location>
        <begin position="413"/>
        <end position="447"/>
    </location>
</feature>
<accession>A0A0R0J5U1</accession>
<feature type="compositionally biased region" description="Polar residues" evidence="2">
    <location>
        <begin position="264"/>
        <end position="290"/>
    </location>
</feature>
<protein>
    <submittedName>
        <fullName evidence="3 4">Uncharacterized protein</fullName>
    </submittedName>
</protein>
<dbReference type="PANTHER" id="PTHR36380:SF1">
    <property type="entry name" value="OS01G0755100 PROTEIN"/>
    <property type="match status" value="1"/>
</dbReference>
<organism evidence="3">
    <name type="scientific">Glycine max</name>
    <name type="common">Soybean</name>
    <name type="synonym">Glycine hispida</name>
    <dbReference type="NCBI Taxonomy" id="3847"/>
    <lineage>
        <taxon>Eukaryota</taxon>
        <taxon>Viridiplantae</taxon>
        <taxon>Streptophyta</taxon>
        <taxon>Embryophyta</taxon>
        <taxon>Tracheophyta</taxon>
        <taxon>Spermatophyta</taxon>
        <taxon>Magnoliopsida</taxon>
        <taxon>eudicotyledons</taxon>
        <taxon>Gunneridae</taxon>
        <taxon>Pentapetalae</taxon>
        <taxon>rosids</taxon>
        <taxon>fabids</taxon>
        <taxon>Fabales</taxon>
        <taxon>Fabaceae</taxon>
        <taxon>Papilionoideae</taxon>
        <taxon>50 kb inversion clade</taxon>
        <taxon>NPAAA clade</taxon>
        <taxon>indigoferoid/millettioid clade</taxon>
        <taxon>Phaseoleae</taxon>
        <taxon>Glycine</taxon>
        <taxon>Glycine subgen. Soja</taxon>
    </lineage>
</organism>
<dbReference type="FunCoup" id="A0A0R0J5U1">
    <property type="interactions" value="7"/>
</dbReference>
<dbReference type="Gramene" id="KRH50157">
    <property type="protein sequence ID" value="KRH50157"/>
    <property type="gene ID" value="GLYMA_07G204500"/>
</dbReference>
<feature type="region of interest" description="Disordered" evidence="2">
    <location>
        <begin position="735"/>
        <end position="797"/>
    </location>
</feature>
<dbReference type="OMA" id="PGSHEIC"/>
<evidence type="ECO:0000313" key="5">
    <source>
        <dbReference type="Proteomes" id="UP000008827"/>
    </source>
</evidence>
<keyword evidence="5" id="KW-1185">Reference proteome</keyword>
<evidence type="ECO:0000313" key="4">
    <source>
        <dbReference type="EnsemblPlants" id="KRH50157"/>
    </source>
</evidence>
<dbReference type="InParanoid" id="A0A0R0J5U1"/>
<feature type="coiled-coil region" evidence="1">
    <location>
        <begin position="832"/>
        <end position="866"/>
    </location>
</feature>
<dbReference type="SMR" id="A0A0R0J5U1"/>
<reference evidence="3 4" key="1">
    <citation type="journal article" date="2010" name="Nature">
        <title>Genome sequence of the palaeopolyploid soybean.</title>
        <authorList>
            <person name="Schmutz J."/>
            <person name="Cannon S.B."/>
            <person name="Schlueter J."/>
            <person name="Ma J."/>
            <person name="Mitros T."/>
            <person name="Nelson W."/>
            <person name="Hyten D.L."/>
            <person name="Song Q."/>
            <person name="Thelen J.J."/>
            <person name="Cheng J."/>
            <person name="Xu D."/>
            <person name="Hellsten U."/>
            <person name="May G.D."/>
            <person name="Yu Y."/>
            <person name="Sakurai T."/>
            <person name="Umezawa T."/>
            <person name="Bhattacharyya M.K."/>
            <person name="Sandhu D."/>
            <person name="Valliyodan B."/>
            <person name="Lindquist E."/>
            <person name="Peto M."/>
            <person name="Grant D."/>
            <person name="Shu S."/>
            <person name="Goodstein D."/>
            <person name="Barry K."/>
            <person name="Futrell-Griggs M."/>
            <person name="Abernathy B."/>
            <person name="Du J."/>
            <person name="Tian Z."/>
            <person name="Zhu L."/>
            <person name="Gill N."/>
            <person name="Joshi T."/>
            <person name="Libault M."/>
            <person name="Sethuraman A."/>
            <person name="Zhang X.-C."/>
            <person name="Shinozaki K."/>
            <person name="Nguyen H.T."/>
            <person name="Wing R.A."/>
            <person name="Cregan P."/>
            <person name="Specht J."/>
            <person name="Grimwood J."/>
            <person name="Rokhsar D."/>
            <person name="Stacey G."/>
            <person name="Shoemaker R.C."/>
            <person name="Jackson S.A."/>
        </authorList>
    </citation>
    <scope>NUCLEOTIDE SEQUENCE</scope>
    <source>
        <strain evidence="4">cv. Williams 82</strain>
        <tissue evidence="3">Callus</tissue>
    </source>
</reference>
<name>A0A0R0J5U1_SOYBN</name>
<dbReference type="PANTHER" id="PTHR36380">
    <property type="entry name" value="BNAA03G58330D PROTEIN"/>
    <property type="match status" value="1"/>
</dbReference>
<sequence length="906" mass="99966">MTENKHFTKGSSSSSFKRRRTIARKLTGQKQFPIVSSFALRRSQSCHVHFLVAKRNLKSLPSLKLFILRFRFRRVHCVSRIYDEIGNEFLGSWKSMSMADDDAMDFSFDTVSKGKKKTFDFEKLDMNFNLDGEFDKISSFKLDMSDLDFTCPPKKNSQSKDKKGEVSGAKAGKQDGFNFSFDFNELDSFNLHSSFMKEDTTSNSSPKKKGVTTEGSDKGGKMLKTNDDEGAHASNDSTAVKSHASERLETLKVETMVGIPGNLVSKQDGSVSKISSSGNLDMPMENQTLDTNKHKSTEEIDQERDLPEKTKLTESKSEQVINMACSQSVGQSDSDQHTISDQHTNVFSSGTRVSNVSGDKQEVNDKTTYQCKKMFSSGTREINVSGDIQEVNDKATNMKSDSVDLQLVHSSPHHITKSDSSVGEPITLGSSTQEVTNDPQPEKRNTSCENINKTDALKKISCDNGNRENKNTTSVCHLAPANSKPVVEKMMLMKDKKLQDMQSNMFSTPEGKRSLKQPSSTVGTKGCSLGNKKNAEMLLGPITQARENFRSNDTRLGSKLVGDSLTYSSKLTRDAAALLGSKDNLISSRNTREGNVSDATTCSGKLAGNKKSFSDEVNKGKTTFLEIGMSTKDVSMSSSQVNPSCLTEKTARITTQVSANSQPEASGKESYQKSKIASIEGNKLSSFKNCKITPALSSLKTSRNFGANRVLTTLNQKETNSLVSSGQSMDIQGITASKNDHPIDSGDNQKPSTPFLKRKTTEASEADFQSLRPLKRISQSPSKSRNSKESSEEFVGEVESMPNNLLYNHSTSGLTSPPAIKVTEVEIPDSILMEDNSNVEKAEAYMKELEDICNMLKKKHEEAKELLIRAIVNDNNLLMLNHPIHEEEIRKVQKFASQLMPKGIQT</sequence>
<feature type="compositionally biased region" description="Basic and acidic residues" evidence="2">
    <location>
        <begin position="291"/>
        <end position="306"/>
    </location>
</feature>
<feature type="region of interest" description="Disordered" evidence="2">
    <location>
        <begin position="330"/>
        <end position="360"/>
    </location>
</feature>
<feature type="region of interest" description="Disordered" evidence="2">
    <location>
        <begin position="197"/>
        <end position="243"/>
    </location>
</feature>
<feature type="region of interest" description="Disordered" evidence="2">
    <location>
        <begin position="505"/>
        <end position="528"/>
    </location>
</feature>
<dbReference type="EnsemblPlants" id="KRH50157">
    <property type="protein sequence ID" value="KRH50157"/>
    <property type="gene ID" value="GLYMA_07G204500"/>
</dbReference>
<evidence type="ECO:0000256" key="2">
    <source>
        <dbReference type="SAM" id="MobiDB-lite"/>
    </source>
</evidence>
<dbReference type="InterPro" id="IPR038777">
    <property type="entry name" value="At4g18490-like"/>
</dbReference>
<dbReference type="Proteomes" id="UP000008827">
    <property type="component" value="Chromosome 7"/>
</dbReference>
<feature type="region of interest" description="Disordered" evidence="2">
    <location>
        <begin position="261"/>
        <end position="306"/>
    </location>
</feature>
<dbReference type="EMBL" id="CM000840">
    <property type="protein sequence ID" value="KRH50157.1"/>
    <property type="molecule type" value="Genomic_DNA"/>
</dbReference>
<reference evidence="3" key="3">
    <citation type="submission" date="2018-07" db="EMBL/GenBank/DDBJ databases">
        <title>WGS assembly of Glycine max.</title>
        <authorList>
            <person name="Schmutz J."/>
            <person name="Cannon S."/>
            <person name="Schlueter J."/>
            <person name="Ma J."/>
            <person name="Mitros T."/>
            <person name="Nelson W."/>
            <person name="Hyten D."/>
            <person name="Song Q."/>
            <person name="Thelen J."/>
            <person name="Cheng J."/>
            <person name="Xu D."/>
            <person name="Hellsten U."/>
            <person name="May G."/>
            <person name="Yu Y."/>
            <person name="Sakurai T."/>
            <person name="Umezawa T."/>
            <person name="Bhattacharyya M."/>
            <person name="Sandhu D."/>
            <person name="Valliyodan B."/>
            <person name="Lindquist E."/>
            <person name="Peto M."/>
            <person name="Grant D."/>
            <person name="Shu S."/>
            <person name="Goodstein D."/>
            <person name="Barry K."/>
            <person name="Futrell-Griggs M."/>
            <person name="Abernathy B."/>
            <person name="Du J."/>
            <person name="Tian Z."/>
            <person name="Zhu L."/>
            <person name="Gill N."/>
            <person name="Joshi T."/>
            <person name="Libault M."/>
            <person name="Sethuraman A."/>
            <person name="Zhang X."/>
            <person name="Shinozaki K."/>
            <person name="Nguyen H."/>
            <person name="Wing R."/>
            <person name="Cregan P."/>
            <person name="Specht J."/>
            <person name="Grimwood J."/>
            <person name="Rokhsar D."/>
            <person name="Stacey G."/>
            <person name="Shoemaker R."/>
            <person name="Jackson S."/>
        </authorList>
    </citation>
    <scope>NUCLEOTIDE SEQUENCE</scope>
    <source>
        <tissue evidence="3">Callus</tissue>
    </source>
</reference>
<evidence type="ECO:0000256" key="1">
    <source>
        <dbReference type="SAM" id="Coils"/>
    </source>
</evidence>
<gene>
    <name evidence="3" type="ORF">GLYMA_07G204500</name>
</gene>
<reference evidence="4" key="2">
    <citation type="submission" date="2018-02" db="UniProtKB">
        <authorList>
            <consortium name="EnsemblPlants"/>
        </authorList>
    </citation>
    <scope>IDENTIFICATION</scope>
    <source>
        <strain evidence="4">Williams 82</strain>
    </source>
</reference>